<evidence type="ECO:0000313" key="14">
    <source>
        <dbReference type="EMBL" id="MFD1144496.1"/>
    </source>
</evidence>
<dbReference type="NCBIfam" id="TIGR04056">
    <property type="entry name" value="OMP_RagA_SusC"/>
    <property type="match status" value="1"/>
</dbReference>
<dbReference type="InterPro" id="IPR012910">
    <property type="entry name" value="Plug_dom"/>
</dbReference>
<dbReference type="Proteomes" id="UP001597116">
    <property type="component" value="Unassembled WGS sequence"/>
</dbReference>
<evidence type="ECO:0000256" key="2">
    <source>
        <dbReference type="ARBA" id="ARBA00022448"/>
    </source>
</evidence>
<sequence length="1042" mass="114490">MKKRLPTRPLPGTLRKVSLTRLCLLLLAILSLSVRANAAIDRPVSGTVKDEKGEALPGVSIVLKGTTRGTTSNADGSYRLDVPENNAILIYSFVGYQSQEINVGSRTKVDVQLTVGDRSLEEVVVVGYGSQRRQDITSAVSTISMKDIGEQPSNNTNQLIQGRAPGVVVKQKAGTPGGSFEVRVRGIGSLGAGSNPLYVIDGFPVGTDVGQNLNPNDIESISILKDAASTAIYGARGSNGVVLITTKNAKDGKTNINFSLDYGIQTVPMSRRVKMLNGPEFAQFKKDVFMDQIRILQGREPSIEEVPIGYRYPEQTKYSTDWYDLIMQKNAPYSDANLTISSGGGPLKALLSVGYYKENGTIKQTNYDRISVRTNLGGQVNKFINVGLNINGSYTKNNLANTNGRSALVGGALLMDPRATPYNEDGSLIPYINGVDGVFGFPNPLFVLENVLRRRNIADVLGNGFIEVSFLKNFKFRTSANIKLNNNTYKEFVPSTIGLSVANGTAGAPPRIATQSDNTEELTNYALDQLLTYTPKIGDNHSFDALVGYTAQQERVRGFTGSGNTFPDDMVPYLGAASIRSANSYEFGWTMLAFLSRVNYSYKDKYLFSASYRREGSSRFGAQNKYGDFPAASVGWRITEESFIPKPNWLTDLKVRASWGVTGNNDIGNYPSLAFVTANNYILGNAFAPGKVVSSFANSGLKWEKSNQLDIGMDLSLFNNQLNFNFEYYKKITNDMLLPISIPAVSGFTTSLDNIGKVENHGIELGADYRISLGALNVRTNANISFNRNKILAIKGANDALWYGSFYGGYNVQKVGRPIGMIYGYRKLGIFNTKEEIEAWPKQDGAIPGAMKFWDANGDGQISYDTQDMVEIGNPNPAFTWAWTVAADYKNFDFNIMFLGAHDFDVYRNIEASTMNMDGVFNVLDKAKDRWRSPSNPGSNPNAKNSQGGTSYFKWSRESSERYVYDASYTWLKTITIGYTFPRVKSVLSNARIFVTGNNLFMFTKYPGNNPDAGVRGGNELNNDDESYPVPRTMAAGIKLNF</sequence>
<feature type="region of interest" description="Disordered" evidence="10">
    <location>
        <begin position="931"/>
        <end position="951"/>
    </location>
</feature>
<feature type="compositionally biased region" description="Polar residues" evidence="10">
    <location>
        <begin position="933"/>
        <end position="950"/>
    </location>
</feature>
<evidence type="ECO:0000259" key="12">
    <source>
        <dbReference type="Pfam" id="PF00593"/>
    </source>
</evidence>
<dbReference type="PROSITE" id="PS52016">
    <property type="entry name" value="TONB_DEPENDENT_REC_3"/>
    <property type="match status" value="1"/>
</dbReference>
<dbReference type="Pfam" id="PF07715">
    <property type="entry name" value="Plug"/>
    <property type="match status" value="1"/>
</dbReference>
<evidence type="ECO:0000256" key="5">
    <source>
        <dbReference type="ARBA" id="ARBA00023077"/>
    </source>
</evidence>
<dbReference type="EMBL" id="JBHTLP010000021">
    <property type="protein sequence ID" value="MFD1144496.1"/>
    <property type="molecule type" value="Genomic_DNA"/>
</dbReference>
<evidence type="ECO:0000256" key="10">
    <source>
        <dbReference type="SAM" id="MobiDB-lite"/>
    </source>
</evidence>
<proteinExistence type="inferred from homology"/>
<dbReference type="Gene3D" id="2.60.40.1120">
    <property type="entry name" value="Carboxypeptidase-like, regulatory domain"/>
    <property type="match status" value="1"/>
</dbReference>
<dbReference type="Pfam" id="PF00593">
    <property type="entry name" value="TonB_dep_Rec_b-barrel"/>
    <property type="match status" value="1"/>
</dbReference>
<dbReference type="Gene3D" id="2.40.170.20">
    <property type="entry name" value="TonB-dependent receptor, beta-barrel domain"/>
    <property type="match status" value="1"/>
</dbReference>
<evidence type="ECO:0000256" key="1">
    <source>
        <dbReference type="ARBA" id="ARBA00004571"/>
    </source>
</evidence>
<dbReference type="RefSeq" id="WP_265988620.1">
    <property type="nucleotide sequence ID" value="NZ_CP110973.1"/>
</dbReference>
<keyword evidence="11" id="KW-0732">Signal</keyword>
<dbReference type="InterPro" id="IPR023996">
    <property type="entry name" value="TonB-dep_OMP_SusC/RagA"/>
</dbReference>
<keyword evidence="4 8" id="KW-0812">Transmembrane</keyword>
<keyword evidence="7 8" id="KW-0998">Cell outer membrane</keyword>
<gene>
    <name evidence="14" type="ORF">ACFQ4C_25435</name>
</gene>
<dbReference type="InterPro" id="IPR008969">
    <property type="entry name" value="CarboxyPept-like_regulatory"/>
</dbReference>
<evidence type="ECO:0000256" key="4">
    <source>
        <dbReference type="ARBA" id="ARBA00022692"/>
    </source>
</evidence>
<evidence type="ECO:0000256" key="6">
    <source>
        <dbReference type="ARBA" id="ARBA00023136"/>
    </source>
</evidence>
<evidence type="ECO:0000256" key="7">
    <source>
        <dbReference type="ARBA" id="ARBA00023237"/>
    </source>
</evidence>
<feature type="domain" description="TonB-dependent receptor plug" evidence="13">
    <location>
        <begin position="133"/>
        <end position="241"/>
    </location>
</feature>
<dbReference type="InterPro" id="IPR037066">
    <property type="entry name" value="Plug_dom_sf"/>
</dbReference>
<dbReference type="InterPro" id="IPR023997">
    <property type="entry name" value="TonB-dep_OMP_SusC/RagA_CS"/>
</dbReference>
<protein>
    <submittedName>
        <fullName evidence="14">SusC/RagA family TonB-linked outer membrane protein</fullName>
    </submittedName>
</protein>
<evidence type="ECO:0000313" key="15">
    <source>
        <dbReference type="Proteomes" id="UP001597116"/>
    </source>
</evidence>
<dbReference type="SUPFAM" id="SSF56935">
    <property type="entry name" value="Porins"/>
    <property type="match status" value="1"/>
</dbReference>
<keyword evidence="6 8" id="KW-0472">Membrane</keyword>
<feature type="signal peptide" evidence="11">
    <location>
        <begin position="1"/>
        <end position="38"/>
    </location>
</feature>
<dbReference type="Pfam" id="PF13715">
    <property type="entry name" value="CarbopepD_reg_2"/>
    <property type="match status" value="1"/>
</dbReference>
<accession>A0ABW3QLY7</accession>
<keyword evidence="2 8" id="KW-0813">Transport</keyword>
<comment type="caution">
    <text evidence="14">The sequence shown here is derived from an EMBL/GenBank/DDBJ whole genome shotgun (WGS) entry which is preliminary data.</text>
</comment>
<keyword evidence="15" id="KW-1185">Reference proteome</keyword>
<reference evidence="15" key="1">
    <citation type="journal article" date="2019" name="Int. J. Syst. Evol. Microbiol.">
        <title>The Global Catalogue of Microorganisms (GCM) 10K type strain sequencing project: providing services to taxonomists for standard genome sequencing and annotation.</title>
        <authorList>
            <consortium name="The Broad Institute Genomics Platform"/>
            <consortium name="The Broad Institute Genome Sequencing Center for Infectious Disease"/>
            <person name="Wu L."/>
            <person name="Ma J."/>
        </authorList>
    </citation>
    <scope>NUCLEOTIDE SEQUENCE [LARGE SCALE GENOMIC DNA]</scope>
    <source>
        <strain evidence="15">CCUG 55608</strain>
    </source>
</reference>
<dbReference type="InterPro" id="IPR039426">
    <property type="entry name" value="TonB-dep_rcpt-like"/>
</dbReference>
<dbReference type="Gene3D" id="2.170.130.10">
    <property type="entry name" value="TonB-dependent receptor, plug domain"/>
    <property type="match status" value="1"/>
</dbReference>
<dbReference type="InterPro" id="IPR036942">
    <property type="entry name" value="Beta-barrel_TonB_sf"/>
</dbReference>
<dbReference type="InterPro" id="IPR000531">
    <property type="entry name" value="Beta-barrel_TonB"/>
</dbReference>
<evidence type="ECO:0000256" key="3">
    <source>
        <dbReference type="ARBA" id="ARBA00022452"/>
    </source>
</evidence>
<comment type="subcellular location">
    <subcellularLocation>
        <location evidence="1 8">Cell outer membrane</location>
        <topology evidence="1 8">Multi-pass membrane protein</topology>
    </subcellularLocation>
</comment>
<organism evidence="14 15">
    <name type="scientific">Larkinella insperata</name>
    <dbReference type="NCBI Taxonomy" id="332158"/>
    <lineage>
        <taxon>Bacteria</taxon>
        <taxon>Pseudomonadati</taxon>
        <taxon>Bacteroidota</taxon>
        <taxon>Cytophagia</taxon>
        <taxon>Cytophagales</taxon>
        <taxon>Spirosomataceae</taxon>
        <taxon>Larkinella</taxon>
    </lineage>
</organism>
<evidence type="ECO:0000256" key="9">
    <source>
        <dbReference type="RuleBase" id="RU003357"/>
    </source>
</evidence>
<keyword evidence="3 8" id="KW-1134">Transmembrane beta strand</keyword>
<feature type="chain" id="PRO_5046675809" evidence="11">
    <location>
        <begin position="39"/>
        <end position="1042"/>
    </location>
</feature>
<name>A0ABW3QLY7_9BACT</name>
<feature type="domain" description="TonB-dependent receptor-like beta-barrel" evidence="12">
    <location>
        <begin position="476"/>
        <end position="818"/>
    </location>
</feature>
<evidence type="ECO:0000259" key="13">
    <source>
        <dbReference type="Pfam" id="PF07715"/>
    </source>
</evidence>
<evidence type="ECO:0000256" key="11">
    <source>
        <dbReference type="SAM" id="SignalP"/>
    </source>
</evidence>
<comment type="similarity">
    <text evidence="8 9">Belongs to the TonB-dependent receptor family.</text>
</comment>
<dbReference type="SUPFAM" id="SSF49464">
    <property type="entry name" value="Carboxypeptidase regulatory domain-like"/>
    <property type="match status" value="1"/>
</dbReference>
<evidence type="ECO:0000256" key="8">
    <source>
        <dbReference type="PROSITE-ProRule" id="PRU01360"/>
    </source>
</evidence>
<dbReference type="NCBIfam" id="TIGR04057">
    <property type="entry name" value="SusC_RagA_signa"/>
    <property type="match status" value="1"/>
</dbReference>
<keyword evidence="5 9" id="KW-0798">TonB box</keyword>